<sequence>MSDMQLIFDSQTGLELSAQTDSWLMDGMFDAAPKQCAQLFIICVPYLLCMGFSRQTIFIRRNPTFPYTEGPIL</sequence>
<comment type="caution">
    <text evidence="1">The sequence shown here is derived from an EMBL/GenBank/DDBJ whole genome shotgun (WGS) entry which is preliminary data.</text>
</comment>
<protein>
    <submittedName>
        <fullName evidence="1">Uncharacterized protein</fullName>
    </submittedName>
</protein>
<name>A0A9D4HV11_DREPO</name>
<accession>A0A9D4HV11</accession>
<keyword evidence="2" id="KW-1185">Reference proteome</keyword>
<organism evidence="1 2">
    <name type="scientific">Dreissena polymorpha</name>
    <name type="common">Zebra mussel</name>
    <name type="synonym">Mytilus polymorpha</name>
    <dbReference type="NCBI Taxonomy" id="45954"/>
    <lineage>
        <taxon>Eukaryota</taxon>
        <taxon>Metazoa</taxon>
        <taxon>Spiralia</taxon>
        <taxon>Lophotrochozoa</taxon>
        <taxon>Mollusca</taxon>
        <taxon>Bivalvia</taxon>
        <taxon>Autobranchia</taxon>
        <taxon>Heteroconchia</taxon>
        <taxon>Euheterodonta</taxon>
        <taxon>Imparidentia</taxon>
        <taxon>Neoheterodontei</taxon>
        <taxon>Myida</taxon>
        <taxon>Dreissenoidea</taxon>
        <taxon>Dreissenidae</taxon>
        <taxon>Dreissena</taxon>
    </lineage>
</organism>
<dbReference type="EMBL" id="JAIWYP010000011">
    <property type="protein sequence ID" value="KAH3736210.1"/>
    <property type="molecule type" value="Genomic_DNA"/>
</dbReference>
<evidence type="ECO:0000313" key="2">
    <source>
        <dbReference type="Proteomes" id="UP000828390"/>
    </source>
</evidence>
<gene>
    <name evidence="1" type="ORF">DPMN_042773</name>
</gene>
<evidence type="ECO:0000313" key="1">
    <source>
        <dbReference type="EMBL" id="KAH3736210.1"/>
    </source>
</evidence>
<dbReference type="Proteomes" id="UP000828390">
    <property type="component" value="Unassembled WGS sequence"/>
</dbReference>
<reference evidence="1" key="1">
    <citation type="journal article" date="2019" name="bioRxiv">
        <title>The Genome of the Zebra Mussel, Dreissena polymorpha: A Resource for Invasive Species Research.</title>
        <authorList>
            <person name="McCartney M.A."/>
            <person name="Auch B."/>
            <person name="Kono T."/>
            <person name="Mallez S."/>
            <person name="Zhang Y."/>
            <person name="Obille A."/>
            <person name="Becker A."/>
            <person name="Abrahante J.E."/>
            <person name="Garbe J."/>
            <person name="Badalamenti J.P."/>
            <person name="Herman A."/>
            <person name="Mangelson H."/>
            <person name="Liachko I."/>
            <person name="Sullivan S."/>
            <person name="Sone E.D."/>
            <person name="Koren S."/>
            <person name="Silverstein K.A.T."/>
            <person name="Beckman K.B."/>
            <person name="Gohl D.M."/>
        </authorList>
    </citation>
    <scope>NUCLEOTIDE SEQUENCE</scope>
    <source>
        <strain evidence="1">Duluth1</strain>
        <tissue evidence="1">Whole animal</tissue>
    </source>
</reference>
<reference evidence="1" key="2">
    <citation type="submission" date="2020-11" db="EMBL/GenBank/DDBJ databases">
        <authorList>
            <person name="McCartney M.A."/>
            <person name="Auch B."/>
            <person name="Kono T."/>
            <person name="Mallez S."/>
            <person name="Becker A."/>
            <person name="Gohl D.M."/>
            <person name="Silverstein K.A.T."/>
            <person name="Koren S."/>
            <person name="Bechman K.B."/>
            <person name="Herman A."/>
            <person name="Abrahante J.E."/>
            <person name="Garbe J."/>
        </authorList>
    </citation>
    <scope>NUCLEOTIDE SEQUENCE</scope>
    <source>
        <strain evidence="1">Duluth1</strain>
        <tissue evidence="1">Whole animal</tissue>
    </source>
</reference>
<proteinExistence type="predicted"/>
<dbReference type="AlphaFoldDB" id="A0A9D4HV11"/>